<reference evidence="2" key="1">
    <citation type="submission" date="2022-11" db="UniProtKB">
        <authorList>
            <consortium name="WormBaseParasite"/>
        </authorList>
    </citation>
    <scope>IDENTIFICATION</scope>
</reference>
<evidence type="ECO:0000313" key="2">
    <source>
        <dbReference type="WBParaSite" id="PEQ_0000096501-mRNA-1"/>
    </source>
</evidence>
<sequence>LVRVCIFSPVSRLVQFRIVVVFEKPSTVGSRELKKKTKLEISTGLATACSNTARSVWSLVFTSLMSTLSLRTNGDDESDREQLTIGDCEICDTTSKYSVGALLSGAANATSSKISRASINLRSLLSGSTTKKTNDDDVSTSESEIAIGSSVRQKFDSVWFSLVYGRWRISRSEYKKRAPLWLLGEFYFTNRPDNDDEVVFRAFAIDYYSHWRFWGDEEANRYRCGFGHYDIVSLFGDHLYADLGLYRLMKIAKERNEHGAVGNWYSACTAFGLISP</sequence>
<name>A0A914R8E3_PAREQ</name>
<dbReference type="WBParaSite" id="PEQ_0000096501-mRNA-1">
    <property type="protein sequence ID" value="PEQ_0000096501-mRNA-1"/>
    <property type="gene ID" value="PEQ_0000096501"/>
</dbReference>
<protein>
    <submittedName>
        <fullName evidence="2">Uncharacterized protein</fullName>
    </submittedName>
</protein>
<keyword evidence="1" id="KW-1185">Reference proteome</keyword>
<dbReference type="AlphaFoldDB" id="A0A914R8E3"/>
<dbReference type="Proteomes" id="UP000887564">
    <property type="component" value="Unplaced"/>
</dbReference>
<proteinExistence type="predicted"/>
<evidence type="ECO:0000313" key="1">
    <source>
        <dbReference type="Proteomes" id="UP000887564"/>
    </source>
</evidence>
<organism evidence="1 2">
    <name type="scientific">Parascaris equorum</name>
    <name type="common">Equine roundworm</name>
    <dbReference type="NCBI Taxonomy" id="6256"/>
    <lineage>
        <taxon>Eukaryota</taxon>
        <taxon>Metazoa</taxon>
        <taxon>Ecdysozoa</taxon>
        <taxon>Nematoda</taxon>
        <taxon>Chromadorea</taxon>
        <taxon>Rhabditida</taxon>
        <taxon>Spirurina</taxon>
        <taxon>Ascaridomorpha</taxon>
        <taxon>Ascaridoidea</taxon>
        <taxon>Ascarididae</taxon>
        <taxon>Parascaris</taxon>
    </lineage>
</organism>
<accession>A0A914R8E3</accession>